<dbReference type="PANTHER" id="PTHR20955">
    <property type="entry name" value="PROTEIN JAGUNAL HOMOLOG 1"/>
    <property type="match status" value="1"/>
</dbReference>
<evidence type="ECO:0008006" key="11">
    <source>
        <dbReference type="Google" id="ProtNLM"/>
    </source>
</evidence>
<dbReference type="Proteomes" id="UP001165289">
    <property type="component" value="Unassembled WGS sequence"/>
</dbReference>
<keyword evidence="4" id="KW-0256">Endoplasmic reticulum</keyword>
<dbReference type="Pfam" id="PF07086">
    <property type="entry name" value="Jagunal"/>
    <property type="match status" value="1"/>
</dbReference>
<gene>
    <name evidence="9" type="ORF">LOD99_2299</name>
</gene>
<name>A0AAV7K2K1_9METZ</name>
<proteinExistence type="inferred from homology"/>
<protein>
    <recommendedName>
        <fullName evidence="11">MARVEL domain-containing protein</fullName>
    </recommendedName>
</protein>
<evidence type="ECO:0000256" key="2">
    <source>
        <dbReference type="ARBA" id="ARBA00008462"/>
    </source>
</evidence>
<dbReference type="PANTHER" id="PTHR20955:SF1">
    <property type="entry name" value="PROTEIN JAGUNAL HOMOLOG 1"/>
    <property type="match status" value="1"/>
</dbReference>
<sequence length="176" mass="19800">MSSTQERGNEPTSTRLRGSGGMDYQFRQRVPEHHARSASLKSTYKKILLLQCLLLASSLFIMKISFGNTSLIILLIISVVGNLLSVLIGACGRSNTSSTLMKLNGTIVVALCMFPLILYLFLISIYPYRLKTTGMIVMHSILLLIADMFVAVYSRMMVNCWNKAKEYKYQTSNDKR</sequence>
<feature type="compositionally biased region" description="Polar residues" evidence="7">
    <location>
        <begin position="1"/>
        <end position="16"/>
    </location>
</feature>
<organism evidence="9 10">
    <name type="scientific">Oopsacas minuta</name>
    <dbReference type="NCBI Taxonomy" id="111878"/>
    <lineage>
        <taxon>Eukaryota</taxon>
        <taxon>Metazoa</taxon>
        <taxon>Porifera</taxon>
        <taxon>Hexactinellida</taxon>
        <taxon>Hexasterophora</taxon>
        <taxon>Lyssacinosida</taxon>
        <taxon>Leucopsacidae</taxon>
        <taxon>Oopsacas</taxon>
    </lineage>
</organism>
<evidence type="ECO:0000256" key="5">
    <source>
        <dbReference type="ARBA" id="ARBA00022989"/>
    </source>
</evidence>
<comment type="caution">
    <text evidence="9">The sequence shown here is derived from an EMBL/GenBank/DDBJ whole genome shotgun (WGS) entry which is preliminary data.</text>
</comment>
<evidence type="ECO:0000256" key="4">
    <source>
        <dbReference type="ARBA" id="ARBA00022824"/>
    </source>
</evidence>
<keyword evidence="6 8" id="KW-0472">Membrane</keyword>
<feature type="transmembrane region" description="Helical" evidence="8">
    <location>
        <begin position="47"/>
        <end position="66"/>
    </location>
</feature>
<evidence type="ECO:0000256" key="6">
    <source>
        <dbReference type="ARBA" id="ARBA00023136"/>
    </source>
</evidence>
<comment type="similarity">
    <text evidence="2">Belongs to the jagunal family.</text>
</comment>
<evidence type="ECO:0000256" key="3">
    <source>
        <dbReference type="ARBA" id="ARBA00022692"/>
    </source>
</evidence>
<evidence type="ECO:0000256" key="1">
    <source>
        <dbReference type="ARBA" id="ARBA00004477"/>
    </source>
</evidence>
<dbReference type="GO" id="GO:0007029">
    <property type="term" value="P:endoplasmic reticulum organization"/>
    <property type="evidence" value="ECO:0007669"/>
    <property type="project" value="InterPro"/>
</dbReference>
<dbReference type="AlphaFoldDB" id="A0AAV7K2K1"/>
<keyword evidence="5 8" id="KW-1133">Transmembrane helix</keyword>
<keyword evidence="10" id="KW-1185">Reference proteome</keyword>
<reference evidence="9 10" key="1">
    <citation type="journal article" date="2023" name="BMC Biol.">
        <title>The compact genome of the sponge Oopsacas minuta (Hexactinellida) is lacking key metazoan core genes.</title>
        <authorList>
            <person name="Santini S."/>
            <person name="Schenkelaars Q."/>
            <person name="Jourda C."/>
            <person name="Duchesne M."/>
            <person name="Belahbib H."/>
            <person name="Rocher C."/>
            <person name="Selva M."/>
            <person name="Riesgo A."/>
            <person name="Vervoort M."/>
            <person name="Leys S.P."/>
            <person name="Kodjabachian L."/>
            <person name="Le Bivic A."/>
            <person name="Borchiellini C."/>
            <person name="Claverie J.M."/>
            <person name="Renard E."/>
        </authorList>
    </citation>
    <scope>NUCLEOTIDE SEQUENCE [LARGE SCALE GENOMIC DNA]</scope>
    <source>
        <strain evidence="9">SPO-2</strain>
    </source>
</reference>
<feature type="transmembrane region" description="Helical" evidence="8">
    <location>
        <begin position="103"/>
        <end position="128"/>
    </location>
</feature>
<dbReference type="GO" id="GO:0005789">
    <property type="term" value="C:endoplasmic reticulum membrane"/>
    <property type="evidence" value="ECO:0007669"/>
    <property type="project" value="UniProtKB-SubCell"/>
</dbReference>
<feature type="transmembrane region" description="Helical" evidence="8">
    <location>
        <begin position="134"/>
        <end position="153"/>
    </location>
</feature>
<accession>A0AAV7K2K1</accession>
<dbReference type="EMBL" id="JAKMXF010000210">
    <property type="protein sequence ID" value="KAI6655010.1"/>
    <property type="molecule type" value="Genomic_DNA"/>
</dbReference>
<evidence type="ECO:0000256" key="7">
    <source>
        <dbReference type="SAM" id="MobiDB-lite"/>
    </source>
</evidence>
<dbReference type="GO" id="GO:0016192">
    <property type="term" value="P:vesicle-mediated transport"/>
    <property type="evidence" value="ECO:0007669"/>
    <property type="project" value="TreeGrafter"/>
</dbReference>
<evidence type="ECO:0000313" key="9">
    <source>
        <dbReference type="EMBL" id="KAI6655010.1"/>
    </source>
</evidence>
<evidence type="ECO:0000313" key="10">
    <source>
        <dbReference type="Proteomes" id="UP001165289"/>
    </source>
</evidence>
<dbReference type="InterPro" id="IPR009787">
    <property type="entry name" value="Jagunal"/>
</dbReference>
<keyword evidence="3 8" id="KW-0812">Transmembrane</keyword>
<feature type="region of interest" description="Disordered" evidence="7">
    <location>
        <begin position="1"/>
        <end position="21"/>
    </location>
</feature>
<feature type="transmembrane region" description="Helical" evidence="8">
    <location>
        <begin position="72"/>
        <end position="91"/>
    </location>
</feature>
<evidence type="ECO:0000256" key="8">
    <source>
        <dbReference type="SAM" id="Phobius"/>
    </source>
</evidence>
<comment type="subcellular location">
    <subcellularLocation>
        <location evidence="1">Endoplasmic reticulum membrane</location>
        <topology evidence="1">Multi-pass membrane protein</topology>
    </subcellularLocation>
</comment>